<evidence type="ECO:0000256" key="2">
    <source>
        <dbReference type="SAM" id="SignalP"/>
    </source>
</evidence>
<reference evidence="4 5" key="1">
    <citation type="submission" date="2017-10" db="EMBL/GenBank/DDBJ databases">
        <title>Draft genome of Longibacter Salinarum.</title>
        <authorList>
            <person name="Goh K.M."/>
            <person name="Shamsir M.S."/>
            <person name="Lim S.W."/>
        </authorList>
    </citation>
    <scope>NUCLEOTIDE SEQUENCE [LARGE SCALE GENOMIC DNA]</scope>
    <source>
        <strain evidence="4 5">KCTC 52045</strain>
    </source>
</reference>
<dbReference type="Pfam" id="PF03724">
    <property type="entry name" value="META"/>
    <property type="match status" value="1"/>
</dbReference>
<feature type="region of interest" description="Disordered" evidence="1">
    <location>
        <begin position="23"/>
        <end position="49"/>
    </location>
</feature>
<dbReference type="Gene3D" id="2.40.128.270">
    <property type="match status" value="1"/>
</dbReference>
<evidence type="ECO:0000259" key="3">
    <source>
        <dbReference type="Pfam" id="PF03724"/>
    </source>
</evidence>
<protein>
    <recommendedName>
        <fullName evidence="3">DUF306 domain-containing protein</fullName>
    </recommendedName>
</protein>
<dbReference type="PROSITE" id="PS51257">
    <property type="entry name" value="PROKAR_LIPOPROTEIN"/>
    <property type="match status" value="1"/>
</dbReference>
<dbReference type="InterPro" id="IPR053147">
    <property type="entry name" value="Hsp_HslJ-like"/>
</dbReference>
<keyword evidence="2" id="KW-0732">Signal</keyword>
<sequence length="296" mass="32034">MILRWTVFLFLTLTMGFMGCTQDAPESSEQDAETAASQSTSDVAKADSATATAGLVGPEWRLTRFGMENPVEDTLQRVKVTAVFSEERRVSGISGCNRYSGEYDARRDSLMFGKMASTKRACPDPVMKVEERYLDVLGDIRSYEIRDERLDLYDEGGALRLTFRRGGGDVDGRQGASSAADSTVQATSGRVRSFKALGQEPGWLAVITPDTIRYEGNYGETMITFPTPQPAIADTGSVVYDTTARGHSLQLVIDETDCTDAMSGKPFPSTVTITVDGETYRGCGAPGDEDADGSES</sequence>
<accession>A0A2A8CXM2</accession>
<dbReference type="OrthoDB" id="880459at2"/>
<dbReference type="EMBL" id="PDEQ01000004">
    <property type="protein sequence ID" value="PEN13462.1"/>
    <property type="molecule type" value="Genomic_DNA"/>
</dbReference>
<evidence type="ECO:0000256" key="1">
    <source>
        <dbReference type="SAM" id="MobiDB-lite"/>
    </source>
</evidence>
<feature type="chain" id="PRO_5012834622" description="DUF306 domain-containing protein" evidence="2">
    <location>
        <begin position="24"/>
        <end position="296"/>
    </location>
</feature>
<evidence type="ECO:0000313" key="4">
    <source>
        <dbReference type="EMBL" id="PEN13462.1"/>
    </source>
</evidence>
<evidence type="ECO:0000313" key="5">
    <source>
        <dbReference type="Proteomes" id="UP000220102"/>
    </source>
</evidence>
<name>A0A2A8CXM2_9BACT</name>
<feature type="domain" description="DUF306" evidence="3">
    <location>
        <begin position="53"/>
        <end position="164"/>
    </location>
</feature>
<organism evidence="4 5">
    <name type="scientific">Longibacter salinarum</name>
    <dbReference type="NCBI Taxonomy" id="1850348"/>
    <lineage>
        <taxon>Bacteria</taxon>
        <taxon>Pseudomonadati</taxon>
        <taxon>Rhodothermota</taxon>
        <taxon>Rhodothermia</taxon>
        <taxon>Rhodothermales</taxon>
        <taxon>Salisaetaceae</taxon>
        <taxon>Longibacter</taxon>
    </lineage>
</organism>
<dbReference type="RefSeq" id="WP_098075382.1">
    <property type="nucleotide sequence ID" value="NZ_PDEQ01000004.1"/>
</dbReference>
<comment type="caution">
    <text evidence="4">The sequence shown here is derived from an EMBL/GenBank/DDBJ whole genome shotgun (WGS) entry which is preliminary data.</text>
</comment>
<gene>
    <name evidence="4" type="ORF">CRI94_09075</name>
</gene>
<dbReference type="PANTHER" id="PTHR35535:SF2">
    <property type="entry name" value="DUF306 DOMAIN-CONTAINING PROTEIN"/>
    <property type="match status" value="1"/>
</dbReference>
<dbReference type="Proteomes" id="UP000220102">
    <property type="component" value="Unassembled WGS sequence"/>
</dbReference>
<feature type="signal peptide" evidence="2">
    <location>
        <begin position="1"/>
        <end position="23"/>
    </location>
</feature>
<dbReference type="InterPro" id="IPR038670">
    <property type="entry name" value="HslJ-like_sf"/>
</dbReference>
<keyword evidence="5" id="KW-1185">Reference proteome</keyword>
<dbReference type="PANTHER" id="PTHR35535">
    <property type="entry name" value="HEAT SHOCK PROTEIN HSLJ"/>
    <property type="match status" value="1"/>
</dbReference>
<dbReference type="InterPro" id="IPR005184">
    <property type="entry name" value="DUF306_Meta_HslJ"/>
</dbReference>
<proteinExistence type="predicted"/>
<dbReference type="AlphaFoldDB" id="A0A2A8CXM2"/>